<dbReference type="EMBL" id="ML978069">
    <property type="protein sequence ID" value="KAF2015965.1"/>
    <property type="molecule type" value="Genomic_DNA"/>
</dbReference>
<dbReference type="GO" id="GO:0006273">
    <property type="term" value="P:lagging strand elongation"/>
    <property type="evidence" value="ECO:0007669"/>
    <property type="project" value="UniProtKB-ARBA"/>
</dbReference>
<comment type="subcellular location">
    <subcellularLocation>
        <location evidence="1">Nucleus</location>
    </subcellularLocation>
</comment>
<dbReference type="GO" id="GO:0003677">
    <property type="term" value="F:DNA binding"/>
    <property type="evidence" value="ECO:0007669"/>
    <property type="project" value="InterPro"/>
</dbReference>
<dbReference type="GO" id="GO:0003887">
    <property type="term" value="F:DNA-directed DNA polymerase activity"/>
    <property type="evidence" value="ECO:0007669"/>
    <property type="project" value="UniProtKB-KW"/>
</dbReference>
<dbReference type="Proteomes" id="UP000799778">
    <property type="component" value="Unassembled WGS sequence"/>
</dbReference>
<evidence type="ECO:0000256" key="8">
    <source>
        <dbReference type="ARBA" id="ARBA00023242"/>
    </source>
</evidence>
<dbReference type="FunFam" id="2.40.50.430:FF:000002">
    <property type="entry name" value="DNA polymerase delta subunit"/>
    <property type="match status" value="1"/>
</dbReference>
<evidence type="ECO:0000256" key="2">
    <source>
        <dbReference type="ARBA" id="ARBA00006035"/>
    </source>
</evidence>
<dbReference type="OrthoDB" id="3763at2759"/>
<comment type="catalytic activity">
    <reaction evidence="9">
        <text>DNA(n) + a 2'-deoxyribonucleoside 5'-triphosphate = DNA(n+1) + diphosphate</text>
        <dbReference type="Rhea" id="RHEA:22508"/>
        <dbReference type="Rhea" id="RHEA-COMP:17339"/>
        <dbReference type="Rhea" id="RHEA-COMP:17340"/>
        <dbReference type="ChEBI" id="CHEBI:33019"/>
        <dbReference type="ChEBI" id="CHEBI:61560"/>
        <dbReference type="ChEBI" id="CHEBI:173112"/>
        <dbReference type="EC" id="2.7.7.7"/>
    </reaction>
</comment>
<sequence length="497" mass="55330">MVSPDGNLLKGEPFPDDAYIPSREASAYNPLHTFELPKGSDKHYKQQFADMYFLRLSQLKEAVRQRAEQEWGDFKLGKEKAVKVDRVLDVRQGELCWVIGTVYMEMALKPNILDDISKEHWIFAPPTRDTYISSEGQTEMMLEDESGRLRITGGHLEGNYVTGCVLAALGTEQADGSFEVIATQHADLPRQPQRWERDDSSLAATKKTKPKRGRSGKMAVVSGLDITGTQDDDINLDLLVEYLTGEVGADTTQKQTSAITRLVIAGDSLAHASPIPSREEFAAKNRGKKHYGYDASAYNSSPPERLDEFLSEILPSLPITLLPGPSDPANVALPQQPLHPAMFPKSRQYAKPPVESNESLEGLDSVTNPWEGDIEGWRVLGTGGQTISDLLKYIDNVNILDVMEMMLRWRCIAPTAPDTLWCYPFQDDDPLIVKDCPHIYFAGNQPKVETRVISGVADQEVLLVAVPRFSTSKTLVLIDMETRQVDTVDLTIVTPRK</sequence>
<keyword evidence="14" id="KW-1185">Reference proteome</keyword>
<evidence type="ECO:0000313" key="13">
    <source>
        <dbReference type="EMBL" id="KAF2015965.1"/>
    </source>
</evidence>
<feature type="region of interest" description="Disordered" evidence="10">
    <location>
        <begin position="188"/>
        <end position="217"/>
    </location>
</feature>
<dbReference type="CDD" id="cd07387">
    <property type="entry name" value="MPP_PolD2_C"/>
    <property type="match status" value="1"/>
</dbReference>
<proteinExistence type="inferred from homology"/>
<evidence type="ECO:0000256" key="1">
    <source>
        <dbReference type="ARBA" id="ARBA00004123"/>
    </source>
</evidence>
<dbReference type="InterPro" id="IPR024826">
    <property type="entry name" value="DNA_pol_delta/II_ssu"/>
</dbReference>
<dbReference type="RefSeq" id="XP_033384304.1">
    <property type="nucleotide sequence ID" value="XM_033531037.1"/>
</dbReference>
<dbReference type="PANTHER" id="PTHR10416:SF0">
    <property type="entry name" value="DNA POLYMERASE DELTA SUBUNIT 2"/>
    <property type="match status" value="1"/>
</dbReference>
<feature type="compositionally biased region" description="Basic residues" evidence="10">
    <location>
        <begin position="206"/>
        <end position="215"/>
    </location>
</feature>
<evidence type="ECO:0000313" key="14">
    <source>
        <dbReference type="Proteomes" id="UP000799778"/>
    </source>
</evidence>
<dbReference type="FunFam" id="3.60.21.50:FF:000006">
    <property type="entry name" value="DNA polymerase delta subunit 2, putative"/>
    <property type="match status" value="1"/>
</dbReference>
<dbReference type="GO" id="GO:0043625">
    <property type="term" value="C:delta DNA polymerase complex"/>
    <property type="evidence" value="ECO:0007669"/>
    <property type="project" value="TreeGrafter"/>
</dbReference>
<evidence type="ECO:0000256" key="10">
    <source>
        <dbReference type="SAM" id="MobiDB-lite"/>
    </source>
</evidence>
<dbReference type="Gene3D" id="2.40.50.430">
    <property type="match status" value="1"/>
</dbReference>
<accession>A0A6A5XRN5</accession>
<comment type="similarity">
    <text evidence="2">Belongs to the DNA polymerase delta/II small subunit family.</text>
</comment>
<gene>
    <name evidence="13" type="ORF">BU24DRAFT_450587</name>
</gene>
<keyword evidence="6" id="KW-0235">DNA replication</keyword>
<reference evidence="13" key="1">
    <citation type="journal article" date="2020" name="Stud. Mycol.">
        <title>101 Dothideomycetes genomes: a test case for predicting lifestyles and emergence of pathogens.</title>
        <authorList>
            <person name="Haridas S."/>
            <person name="Albert R."/>
            <person name="Binder M."/>
            <person name="Bloem J."/>
            <person name="Labutti K."/>
            <person name="Salamov A."/>
            <person name="Andreopoulos B."/>
            <person name="Baker S."/>
            <person name="Barry K."/>
            <person name="Bills G."/>
            <person name="Bluhm B."/>
            <person name="Cannon C."/>
            <person name="Castanera R."/>
            <person name="Culley D."/>
            <person name="Daum C."/>
            <person name="Ezra D."/>
            <person name="Gonzalez J."/>
            <person name="Henrissat B."/>
            <person name="Kuo A."/>
            <person name="Liang C."/>
            <person name="Lipzen A."/>
            <person name="Lutzoni F."/>
            <person name="Magnuson J."/>
            <person name="Mondo S."/>
            <person name="Nolan M."/>
            <person name="Ohm R."/>
            <person name="Pangilinan J."/>
            <person name="Park H.-J."/>
            <person name="Ramirez L."/>
            <person name="Alfaro M."/>
            <person name="Sun H."/>
            <person name="Tritt A."/>
            <person name="Yoshinaga Y."/>
            <person name="Zwiers L.-H."/>
            <person name="Turgeon B."/>
            <person name="Goodwin S."/>
            <person name="Spatafora J."/>
            <person name="Crous P."/>
            <person name="Grigoriev I."/>
        </authorList>
    </citation>
    <scope>NUCLEOTIDE SEQUENCE</scope>
    <source>
        <strain evidence="13">CBS 175.79</strain>
    </source>
</reference>
<evidence type="ECO:0000256" key="5">
    <source>
        <dbReference type="ARBA" id="ARBA00022695"/>
    </source>
</evidence>
<dbReference type="Pfam" id="PF04042">
    <property type="entry name" value="DNA_pol_E_B"/>
    <property type="match status" value="1"/>
</dbReference>
<evidence type="ECO:0000259" key="11">
    <source>
        <dbReference type="Pfam" id="PF04042"/>
    </source>
</evidence>
<dbReference type="Gene3D" id="3.60.21.50">
    <property type="match status" value="1"/>
</dbReference>
<keyword evidence="4" id="KW-0808">Transferase</keyword>
<organism evidence="13 14">
    <name type="scientific">Aaosphaeria arxii CBS 175.79</name>
    <dbReference type="NCBI Taxonomy" id="1450172"/>
    <lineage>
        <taxon>Eukaryota</taxon>
        <taxon>Fungi</taxon>
        <taxon>Dikarya</taxon>
        <taxon>Ascomycota</taxon>
        <taxon>Pezizomycotina</taxon>
        <taxon>Dothideomycetes</taxon>
        <taxon>Pleosporomycetidae</taxon>
        <taxon>Pleosporales</taxon>
        <taxon>Pleosporales incertae sedis</taxon>
        <taxon>Aaosphaeria</taxon>
    </lineage>
</organism>
<dbReference type="GeneID" id="54288434"/>
<evidence type="ECO:0000256" key="4">
    <source>
        <dbReference type="ARBA" id="ARBA00022679"/>
    </source>
</evidence>
<protein>
    <recommendedName>
        <fullName evidence="3">DNA-directed DNA polymerase</fullName>
        <ecNumber evidence="3">2.7.7.7</ecNumber>
    </recommendedName>
</protein>
<dbReference type="EC" id="2.7.7.7" evidence="3"/>
<dbReference type="Pfam" id="PF18018">
    <property type="entry name" value="DNA_pol_D_N"/>
    <property type="match status" value="1"/>
</dbReference>
<keyword evidence="8" id="KW-0539">Nucleus</keyword>
<evidence type="ECO:0000256" key="7">
    <source>
        <dbReference type="ARBA" id="ARBA00022932"/>
    </source>
</evidence>
<feature type="domain" description="DNA polymerase alpha/delta/epsilon subunit B" evidence="11">
    <location>
        <begin position="219"/>
        <end position="447"/>
    </location>
</feature>
<dbReference type="InterPro" id="IPR040663">
    <property type="entry name" value="DNA_pol_D_N"/>
</dbReference>
<dbReference type="PANTHER" id="PTHR10416">
    <property type="entry name" value="DNA POLYMERASE DELTA SUBUNIT 2"/>
    <property type="match status" value="1"/>
</dbReference>
<evidence type="ECO:0000256" key="3">
    <source>
        <dbReference type="ARBA" id="ARBA00012417"/>
    </source>
</evidence>
<keyword evidence="5" id="KW-0548">Nucleotidyltransferase</keyword>
<keyword evidence="7" id="KW-0239">DNA-directed DNA polymerase</keyword>
<evidence type="ECO:0000256" key="9">
    <source>
        <dbReference type="ARBA" id="ARBA00049244"/>
    </source>
</evidence>
<dbReference type="GO" id="GO:0006281">
    <property type="term" value="P:DNA repair"/>
    <property type="evidence" value="ECO:0007669"/>
    <property type="project" value="UniProtKB-ARBA"/>
</dbReference>
<name>A0A6A5XRN5_9PLEO</name>
<dbReference type="InterPro" id="IPR041863">
    <property type="entry name" value="PolD2_C"/>
</dbReference>
<evidence type="ECO:0000256" key="6">
    <source>
        <dbReference type="ARBA" id="ARBA00022705"/>
    </source>
</evidence>
<dbReference type="InterPro" id="IPR007185">
    <property type="entry name" value="DNA_pol_a/d/e_bsu"/>
</dbReference>
<evidence type="ECO:0000259" key="12">
    <source>
        <dbReference type="Pfam" id="PF18018"/>
    </source>
</evidence>
<feature type="domain" description="DNA polymerase delta subunit OB-fold" evidence="12">
    <location>
        <begin position="47"/>
        <end position="180"/>
    </location>
</feature>
<dbReference type="AlphaFoldDB" id="A0A6A5XRN5"/>